<gene>
    <name evidence="3" type="ORF">TWF506_010471</name>
</gene>
<feature type="signal peptide" evidence="2">
    <location>
        <begin position="1"/>
        <end position="29"/>
    </location>
</feature>
<keyword evidence="4" id="KW-1185">Reference proteome</keyword>
<organism evidence="3 4">
    <name type="scientific">Arthrobotrys conoides</name>
    <dbReference type="NCBI Taxonomy" id="74498"/>
    <lineage>
        <taxon>Eukaryota</taxon>
        <taxon>Fungi</taxon>
        <taxon>Dikarya</taxon>
        <taxon>Ascomycota</taxon>
        <taxon>Pezizomycotina</taxon>
        <taxon>Orbiliomycetes</taxon>
        <taxon>Orbiliales</taxon>
        <taxon>Orbiliaceae</taxon>
        <taxon>Arthrobotrys</taxon>
    </lineage>
</organism>
<evidence type="ECO:0000313" key="4">
    <source>
        <dbReference type="Proteomes" id="UP001307849"/>
    </source>
</evidence>
<evidence type="ECO:0000256" key="2">
    <source>
        <dbReference type="SAM" id="SignalP"/>
    </source>
</evidence>
<reference evidence="3 4" key="1">
    <citation type="submission" date="2019-10" db="EMBL/GenBank/DDBJ databases">
        <authorList>
            <person name="Palmer J.M."/>
        </authorList>
    </citation>
    <scope>NUCLEOTIDE SEQUENCE [LARGE SCALE GENOMIC DNA]</scope>
    <source>
        <strain evidence="3 4">TWF506</strain>
    </source>
</reference>
<sequence length="289" mass="33241">MGVLQMGFMIPTSSLTLFISLSQIWTIHGRSIEVVQSLREFDFASGNFGEALDTVTSKFLDTDLFWTEDSCLNLPISDRNWVVDRIEYNPSNVNPEFRWFLKDIIVFPGLDCKTRYYSAAAPPIKINIENLNELSTAPAWLQERNYPYYGKTYTPTVKPGDITVEDPKKLLGRPMNAKEMAEAAWEKGKGYLEAKAKSLRDQENATQEIMSEKDRRVLEIEALREFSKLETVTYDIWPQYQFFGQASILLEWDWRVFHVSSEEEWTNQGSVKGKMPPVDGGEFVDEDSD</sequence>
<keyword evidence="2" id="KW-0732">Signal</keyword>
<dbReference type="EMBL" id="JAVHJM010000008">
    <property type="protein sequence ID" value="KAK6508378.1"/>
    <property type="molecule type" value="Genomic_DNA"/>
</dbReference>
<comment type="caution">
    <text evidence="3">The sequence shown here is derived from an EMBL/GenBank/DDBJ whole genome shotgun (WGS) entry which is preliminary data.</text>
</comment>
<name>A0AAN8NB32_9PEZI</name>
<protein>
    <submittedName>
        <fullName evidence="3">Uncharacterized protein</fullName>
    </submittedName>
</protein>
<feature type="region of interest" description="Disordered" evidence="1">
    <location>
        <begin position="266"/>
        <end position="289"/>
    </location>
</feature>
<evidence type="ECO:0000256" key="1">
    <source>
        <dbReference type="SAM" id="MobiDB-lite"/>
    </source>
</evidence>
<dbReference type="Proteomes" id="UP001307849">
    <property type="component" value="Unassembled WGS sequence"/>
</dbReference>
<feature type="chain" id="PRO_5042873016" evidence="2">
    <location>
        <begin position="30"/>
        <end position="289"/>
    </location>
</feature>
<evidence type="ECO:0000313" key="3">
    <source>
        <dbReference type="EMBL" id="KAK6508378.1"/>
    </source>
</evidence>
<accession>A0AAN8NB32</accession>
<proteinExistence type="predicted"/>
<dbReference type="AlphaFoldDB" id="A0AAN8NB32"/>